<dbReference type="PANTHER" id="PTHR45763">
    <property type="entry name" value="HYDROLASE, ALPHA/BETA FOLD FAMILY PROTEIN, EXPRESSED-RELATED"/>
    <property type="match status" value="1"/>
</dbReference>
<evidence type="ECO:0000256" key="1">
    <source>
        <dbReference type="SAM" id="MobiDB-lite"/>
    </source>
</evidence>
<dbReference type="EMBL" id="RDQH01000329">
    <property type="protein sequence ID" value="RXI04796.1"/>
    <property type="molecule type" value="Genomic_DNA"/>
</dbReference>
<dbReference type="InterPro" id="IPR029058">
    <property type="entry name" value="AB_hydrolase_fold"/>
</dbReference>
<reference evidence="2 3" key="1">
    <citation type="submission" date="2018-10" db="EMBL/GenBank/DDBJ databases">
        <title>A high-quality apple genome assembly.</title>
        <authorList>
            <person name="Hu J."/>
        </authorList>
    </citation>
    <scope>NUCLEOTIDE SEQUENCE [LARGE SCALE GENOMIC DNA]</scope>
    <source>
        <strain evidence="3">cv. HFTH1</strain>
        <tissue evidence="2">Young leaf</tissue>
    </source>
</reference>
<proteinExistence type="predicted"/>
<dbReference type="STRING" id="3750.A0A498KBR6"/>
<feature type="region of interest" description="Disordered" evidence="1">
    <location>
        <begin position="30"/>
        <end position="62"/>
    </location>
</feature>
<comment type="caution">
    <text evidence="2">The sequence shown here is derived from an EMBL/GenBank/DDBJ whole genome shotgun (WGS) entry which is preliminary data.</text>
</comment>
<dbReference type="Proteomes" id="UP000290289">
    <property type="component" value="Chromosome 3"/>
</dbReference>
<sequence length="104" mass="11122">WLSKNLSAASARLEHSKTRPTSFLLFSGGVRGGKGRGKPRSRGGHIFCGSPGGPPVTSPRVKLSDGRHLAYRELGVPKEEAKHKIIVIHGFLSSKDLSLPVAQV</sequence>
<organism evidence="2 3">
    <name type="scientific">Malus domestica</name>
    <name type="common">Apple</name>
    <name type="synonym">Pyrus malus</name>
    <dbReference type="NCBI Taxonomy" id="3750"/>
    <lineage>
        <taxon>Eukaryota</taxon>
        <taxon>Viridiplantae</taxon>
        <taxon>Streptophyta</taxon>
        <taxon>Embryophyta</taxon>
        <taxon>Tracheophyta</taxon>
        <taxon>Spermatophyta</taxon>
        <taxon>Magnoliopsida</taxon>
        <taxon>eudicotyledons</taxon>
        <taxon>Gunneridae</taxon>
        <taxon>Pentapetalae</taxon>
        <taxon>rosids</taxon>
        <taxon>fabids</taxon>
        <taxon>Rosales</taxon>
        <taxon>Rosaceae</taxon>
        <taxon>Amygdaloideae</taxon>
        <taxon>Maleae</taxon>
        <taxon>Malus</taxon>
    </lineage>
</organism>
<protein>
    <submittedName>
        <fullName evidence="2">Uncharacterized protein</fullName>
    </submittedName>
</protein>
<evidence type="ECO:0000313" key="3">
    <source>
        <dbReference type="Proteomes" id="UP000290289"/>
    </source>
</evidence>
<feature type="non-terminal residue" evidence="2">
    <location>
        <position position="1"/>
    </location>
</feature>
<name>A0A498KBR6_MALDO</name>
<feature type="compositionally biased region" description="Basic residues" evidence="1">
    <location>
        <begin position="33"/>
        <end position="43"/>
    </location>
</feature>
<dbReference type="AlphaFoldDB" id="A0A498KBR6"/>
<accession>A0A498KBR6</accession>
<dbReference type="PANTHER" id="PTHR45763:SF21">
    <property type="entry name" value="ALPHA_BETA-HYDROLASES SUPERFAMILY PROTEIN"/>
    <property type="match status" value="1"/>
</dbReference>
<gene>
    <name evidence="2" type="ORF">DVH24_039070</name>
</gene>
<keyword evidence="3" id="KW-1185">Reference proteome</keyword>
<dbReference type="SUPFAM" id="SSF53474">
    <property type="entry name" value="alpha/beta-Hydrolases"/>
    <property type="match status" value="1"/>
</dbReference>
<evidence type="ECO:0000313" key="2">
    <source>
        <dbReference type="EMBL" id="RXI04796.1"/>
    </source>
</evidence>